<keyword evidence="1" id="KW-0479">Metal-binding</keyword>
<dbReference type="PROSITE" id="PS01358">
    <property type="entry name" value="ZF_RANBP2_1"/>
    <property type="match status" value="1"/>
</dbReference>
<dbReference type="InterPro" id="IPR001876">
    <property type="entry name" value="Znf_RanBP2"/>
</dbReference>
<sequence length="443" mass="50671">MEEPKVSYKYLKSFYLERLVLNQHNTKVVPTYSEHSKMLKKVKEDYEQNVEIYLACIQPESKFKWLKLHTSVGGKIIQDDCEPHKMAVAFECFEKYAHNLLVSPWKPIYRQIQENTGFFRSKISQYLDDTNRIFERMGYKRSKQGVWKLKNIADRDTLLEIAVDMSIASKECIFIGRIYDVAKSFNFSLKQVYVARSTYLGSPDECVAQMVDRMVPETSSMVTNIEWEACKAYDDESCLHVENTCDYEDLYSPGYNTVVSPISDIPCNPLDEHIEASFLAVNKVPIPPVRTKNSSLAVIKNAPVEKLHMLQATKRIPATQQYSTALPDEVQSDMPMGKYLDYSEKYNLRKTSSSDANAKKVSAEGRRTEAVVTRSSMWICIHCTTSNTKNDHVCKECAKNDEEDSCPVCSVDVSNNPMLPSRHRKGDMLPCHRNSADVTMQTT</sequence>
<organism evidence="5 6">
    <name type="scientific">Saccoglossus kowalevskii</name>
    <name type="common">Acorn worm</name>
    <dbReference type="NCBI Taxonomy" id="10224"/>
    <lineage>
        <taxon>Eukaryota</taxon>
        <taxon>Metazoa</taxon>
        <taxon>Hemichordata</taxon>
        <taxon>Enteropneusta</taxon>
        <taxon>Harrimaniidae</taxon>
        <taxon>Saccoglossus</taxon>
    </lineage>
</organism>
<evidence type="ECO:0000313" key="6">
    <source>
        <dbReference type="RefSeq" id="XP_006820844.1"/>
    </source>
</evidence>
<keyword evidence="2" id="KW-0863">Zinc-finger</keyword>
<dbReference type="GeneID" id="102802028"/>
<dbReference type="SUPFAM" id="SSF143503">
    <property type="entry name" value="PUG domain-like"/>
    <property type="match status" value="1"/>
</dbReference>
<dbReference type="Gene3D" id="1.20.58.2190">
    <property type="match status" value="1"/>
</dbReference>
<keyword evidence="5" id="KW-1185">Reference proteome</keyword>
<dbReference type="PANTHER" id="PTHR15326">
    <property type="entry name" value="SPERMATOGENESIS-ASSOCIATED PROTEIN 2/TAMOZHENNIC"/>
    <property type="match status" value="1"/>
</dbReference>
<accession>A0ABM0MLF3</accession>
<evidence type="ECO:0000259" key="4">
    <source>
        <dbReference type="PROSITE" id="PS01358"/>
    </source>
</evidence>
<evidence type="ECO:0000256" key="2">
    <source>
        <dbReference type="ARBA" id="ARBA00022771"/>
    </source>
</evidence>
<evidence type="ECO:0000313" key="5">
    <source>
        <dbReference type="Proteomes" id="UP000694865"/>
    </source>
</evidence>
<proteinExistence type="predicted"/>
<evidence type="ECO:0000256" key="3">
    <source>
        <dbReference type="ARBA" id="ARBA00022833"/>
    </source>
</evidence>
<evidence type="ECO:0000256" key="1">
    <source>
        <dbReference type="ARBA" id="ARBA00022723"/>
    </source>
</evidence>
<feature type="domain" description="RanBP2-type" evidence="4">
    <location>
        <begin position="378"/>
        <end position="397"/>
    </location>
</feature>
<keyword evidence="3" id="KW-0862">Zinc</keyword>
<dbReference type="Pfam" id="PF21388">
    <property type="entry name" value="SPATA2_PUB-like"/>
    <property type="match status" value="1"/>
</dbReference>
<dbReference type="RefSeq" id="XP_006820844.1">
    <property type="nucleotide sequence ID" value="XM_006820781.1"/>
</dbReference>
<gene>
    <name evidence="6" type="primary">LOC102802028</name>
</gene>
<dbReference type="InterPro" id="IPR048839">
    <property type="entry name" value="SPATA2_PUB-like"/>
</dbReference>
<name>A0ABM0MLF3_SACKO</name>
<dbReference type="PANTHER" id="PTHR15326:SF2">
    <property type="entry name" value="PROTEIN TAMOZHENNIC"/>
    <property type="match status" value="1"/>
</dbReference>
<reference evidence="6" key="1">
    <citation type="submission" date="2025-08" db="UniProtKB">
        <authorList>
            <consortium name="RefSeq"/>
        </authorList>
    </citation>
    <scope>IDENTIFICATION</scope>
    <source>
        <tissue evidence="6">Testes</tissue>
    </source>
</reference>
<dbReference type="InterPro" id="IPR036339">
    <property type="entry name" value="PUB-like_dom_sf"/>
</dbReference>
<protein>
    <submittedName>
        <fullName evidence="6">Uncharacterized protein LOC102802028</fullName>
    </submittedName>
</protein>
<dbReference type="Proteomes" id="UP000694865">
    <property type="component" value="Unplaced"/>
</dbReference>